<sequence length="102" mass="11619">MGQVYRHLCFEDCVVIEKRLETGVPVAALEESERLLRRLWSGEVGETSHSHYKLIKSITQERTWASSSGVAVPMRAFSRCWAIVRGCSVIAQEERAKSVRRI</sequence>
<dbReference type="AlphaFoldDB" id="A0A8G2M782"/>
<gene>
    <name evidence="1" type="ORF">NCTC11819_01734</name>
</gene>
<name>A0A8G2M782_9ACTO</name>
<evidence type="ECO:0000313" key="1">
    <source>
        <dbReference type="EMBL" id="STO17149.1"/>
    </source>
</evidence>
<reference evidence="1 2" key="1">
    <citation type="submission" date="2018-06" db="EMBL/GenBank/DDBJ databases">
        <authorList>
            <consortium name="Pathogen Informatics"/>
            <person name="Doyle S."/>
        </authorList>
    </citation>
    <scope>NUCLEOTIDE SEQUENCE [LARGE SCALE GENOMIC DNA]</scope>
    <source>
        <strain evidence="1 2">NCTC11819</strain>
    </source>
</reference>
<evidence type="ECO:0000313" key="2">
    <source>
        <dbReference type="Proteomes" id="UP000255284"/>
    </source>
</evidence>
<protein>
    <submittedName>
        <fullName evidence="1">Uncharacterized protein</fullName>
    </submittedName>
</protein>
<organism evidence="1 2">
    <name type="scientific">Mobiluncus mulieris</name>
    <dbReference type="NCBI Taxonomy" id="2052"/>
    <lineage>
        <taxon>Bacteria</taxon>
        <taxon>Bacillati</taxon>
        <taxon>Actinomycetota</taxon>
        <taxon>Actinomycetes</taxon>
        <taxon>Actinomycetales</taxon>
        <taxon>Actinomycetaceae</taxon>
        <taxon>Mobiluncus</taxon>
    </lineage>
</organism>
<dbReference type="Proteomes" id="UP000255284">
    <property type="component" value="Unassembled WGS sequence"/>
</dbReference>
<accession>A0A8G2M782</accession>
<dbReference type="EMBL" id="UGGQ01000006">
    <property type="protein sequence ID" value="STO17149.1"/>
    <property type="molecule type" value="Genomic_DNA"/>
</dbReference>
<comment type="caution">
    <text evidence="1">The sequence shown here is derived from an EMBL/GenBank/DDBJ whole genome shotgun (WGS) entry which is preliminary data.</text>
</comment>
<proteinExistence type="predicted"/>